<reference evidence="1" key="1">
    <citation type="submission" date="2020-08" db="EMBL/GenBank/DDBJ databases">
        <title>Genome public.</title>
        <authorList>
            <person name="Liu C."/>
            <person name="Sun Q."/>
        </authorList>
    </citation>
    <scope>NUCLEOTIDE SEQUENCE</scope>
    <source>
        <strain evidence="1">NSJ-24</strain>
    </source>
</reference>
<organism evidence="1 2">
    <name type="scientific">Lentihominibacter hominis</name>
    <dbReference type="NCBI Taxonomy" id="2763645"/>
    <lineage>
        <taxon>Bacteria</taxon>
        <taxon>Bacillati</taxon>
        <taxon>Bacillota</taxon>
        <taxon>Clostridia</taxon>
        <taxon>Peptostreptococcales</taxon>
        <taxon>Anaerovoracaceae</taxon>
        <taxon>Lentihominibacter</taxon>
    </lineage>
</organism>
<gene>
    <name evidence="1" type="ORF">H8692_09840</name>
</gene>
<dbReference type="Gene3D" id="3.90.550.10">
    <property type="entry name" value="Spore Coat Polysaccharide Biosynthesis Protein SpsA, Chain A"/>
    <property type="match status" value="1"/>
</dbReference>
<proteinExistence type="predicted"/>
<accession>A0A926I9D3</accession>
<sequence>MKRVVIMADGKGMRWNNYMGIPKHFAAVNGEKLISRSVRLLAKASKEFEIIVTSHDKRYEISGSRRYEPLNNIYEIDRFTEELIVSDMCFLYGDTFYTESSIKKIIEEEAEDILFFGNQKTIVAVKIKDEMLFRTHVKQVKDLYLQGKLRKCAGWQVYQSFTGQSFENPIEIKEKFILVDDMTTDINSPCDYETIKI</sequence>
<evidence type="ECO:0000313" key="2">
    <source>
        <dbReference type="Proteomes" id="UP000610862"/>
    </source>
</evidence>
<dbReference type="InterPro" id="IPR029044">
    <property type="entry name" value="Nucleotide-diphossugar_trans"/>
</dbReference>
<keyword evidence="2" id="KW-1185">Reference proteome</keyword>
<dbReference type="SUPFAM" id="SSF53448">
    <property type="entry name" value="Nucleotide-diphospho-sugar transferases"/>
    <property type="match status" value="1"/>
</dbReference>
<evidence type="ECO:0000313" key="1">
    <source>
        <dbReference type="EMBL" id="MBC8569056.1"/>
    </source>
</evidence>
<name>A0A926I9D3_9FIRM</name>
<dbReference type="AlphaFoldDB" id="A0A926I9D3"/>
<dbReference type="RefSeq" id="WP_187525611.1">
    <property type="nucleotide sequence ID" value="NZ_JACRTA010000003.1"/>
</dbReference>
<evidence type="ECO:0008006" key="3">
    <source>
        <dbReference type="Google" id="ProtNLM"/>
    </source>
</evidence>
<comment type="caution">
    <text evidence="1">The sequence shown here is derived from an EMBL/GenBank/DDBJ whole genome shotgun (WGS) entry which is preliminary data.</text>
</comment>
<protein>
    <recommendedName>
        <fullName evidence="3">MobA-like NTP transferase domain-containing protein</fullName>
    </recommendedName>
</protein>
<dbReference type="EMBL" id="JACRTA010000003">
    <property type="protein sequence ID" value="MBC8569056.1"/>
    <property type="molecule type" value="Genomic_DNA"/>
</dbReference>
<dbReference type="Proteomes" id="UP000610862">
    <property type="component" value="Unassembled WGS sequence"/>
</dbReference>